<dbReference type="GO" id="GO:0005615">
    <property type="term" value="C:extracellular space"/>
    <property type="evidence" value="ECO:0007669"/>
    <property type="project" value="InterPro"/>
</dbReference>
<dbReference type="PANTHER" id="PTHR11461">
    <property type="entry name" value="SERINE PROTEASE INHIBITOR, SERPIN"/>
    <property type="match status" value="1"/>
</dbReference>
<accession>A0AAV8SHV0</accession>
<comment type="caution">
    <text evidence="4">The sequence shown here is derived from an EMBL/GenBank/DDBJ whole genome shotgun (WGS) entry which is preliminary data.</text>
</comment>
<dbReference type="EMBL" id="JAIWQS010000011">
    <property type="protein sequence ID" value="KAJ8751787.1"/>
    <property type="molecule type" value="Genomic_DNA"/>
</dbReference>
<dbReference type="Gene3D" id="3.30.497.10">
    <property type="entry name" value="Antithrombin, subunit I, domain 2"/>
    <property type="match status" value="1"/>
</dbReference>
<sequence length="389" mass="43194">MTSKSDTKFSLDMAAHILSIEVEKGSNFLFSPLSFHSMLSLIALGSKGSTLEQLLSYLGSQSVNELISSASETLSSVLSPSTGSNGGPVVSFVNGAWIRHGLHFKPSFKELVSGIYHATVQEVDFVINKGNNVVNEVNSWAESASNGLIKDLLPQGSLESDTALVLANALYFKGAWDRRFDESKTQHKEFYLLDGQIVQVPFMTIRSDHKNLYGSYDGYKVLQLPYQSGLDNMRFSMYFFLPDARDGLAALVEKLRSNPKAFDGPLSLREENLRLFWVPRFKFAFNFEASKTMQELGLELPFKDTGELSEMVDSAWPPVLSKLFHKAYIEVNEEGTEAAVSTCSQYRLRCGRLGAPTFVADHPFIFIIKEENSGLLLFIGAVLDPHLVS</sequence>
<proteinExistence type="inferred from homology"/>
<gene>
    <name evidence="4" type="ORF">K2173_025973</name>
</gene>
<dbReference type="SMART" id="SM00093">
    <property type="entry name" value="SERPIN"/>
    <property type="match status" value="1"/>
</dbReference>
<dbReference type="PANTHER" id="PTHR11461:SF340">
    <property type="entry name" value="SERPIN DOMAIN-CONTAINING PROTEIN"/>
    <property type="match status" value="1"/>
</dbReference>
<dbReference type="InterPro" id="IPR023795">
    <property type="entry name" value="Serpin_CS"/>
</dbReference>
<evidence type="ECO:0000313" key="4">
    <source>
        <dbReference type="EMBL" id="KAJ8751787.1"/>
    </source>
</evidence>
<keyword evidence="5" id="KW-1185">Reference proteome</keyword>
<dbReference type="PROSITE" id="PS00284">
    <property type="entry name" value="SERPIN"/>
    <property type="match status" value="1"/>
</dbReference>
<dbReference type="InterPro" id="IPR042185">
    <property type="entry name" value="Serpin_sf_2"/>
</dbReference>
<dbReference type="Gene3D" id="2.30.39.10">
    <property type="entry name" value="Alpha-1-antitrypsin, domain 1"/>
    <property type="match status" value="1"/>
</dbReference>
<dbReference type="Pfam" id="PF00079">
    <property type="entry name" value="Serpin"/>
    <property type="match status" value="1"/>
</dbReference>
<dbReference type="CDD" id="cd02043">
    <property type="entry name" value="serpinP_plants"/>
    <property type="match status" value="1"/>
</dbReference>
<evidence type="ECO:0000256" key="1">
    <source>
        <dbReference type="ARBA" id="ARBA00009500"/>
    </source>
</evidence>
<dbReference type="InterPro" id="IPR036186">
    <property type="entry name" value="Serpin_sf"/>
</dbReference>
<name>A0AAV8SHV0_9ROSI</name>
<dbReference type="AlphaFoldDB" id="A0AAV8SHV0"/>
<dbReference type="InterPro" id="IPR000215">
    <property type="entry name" value="Serpin_fam"/>
</dbReference>
<dbReference type="InterPro" id="IPR042178">
    <property type="entry name" value="Serpin_sf_1"/>
</dbReference>
<comment type="similarity">
    <text evidence="1 2">Belongs to the serpin family.</text>
</comment>
<evidence type="ECO:0000256" key="2">
    <source>
        <dbReference type="RuleBase" id="RU000411"/>
    </source>
</evidence>
<evidence type="ECO:0000259" key="3">
    <source>
        <dbReference type="SMART" id="SM00093"/>
    </source>
</evidence>
<protein>
    <recommendedName>
        <fullName evidence="3">Serpin domain-containing protein</fullName>
    </recommendedName>
</protein>
<dbReference type="SUPFAM" id="SSF56574">
    <property type="entry name" value="Serpins"/>
    <property type="match status" value="1"/>
</dbReference>
<reference evidence="4 5" key="1">
    <citation type="submission" date="2021-09" db="EMBL/GenBank/DDBJ databases">
        <title>Genomic insights and catalytic innovation underlie evolution of tropane alkaloids biosynthesis.</title>
        <authorList>
            <person name="Wang Y.-J."/>
            <person name="Tian T."/>
            <person name="Huang J.-P."/>
            <person name="Huang S.-X."/>
        </authorList>
    </citation>
    <scope>NUCLEOTIDE SEQUENCE [LARGE SCALE GENOMIC DNA]</scope>
    <source>
        <strain evidence="4">KIB-2018</strain>
        <tissue evidence="4">Leaf</tissue>
    </source>
</reference>
<dbReference type="Proteomes" id="UP001159364">
    <property type="component" value="Linkage Group LG11"/>
</dbReference>
<evidence type="ECO:0000313" key="5">
    <source>
        <dbReference type="Proteomes" id="UP001159364"/>
    </source>
</evidence>
<dbReference type="InterPro" id="IPR023796">
    <property type="entry name" value="Serpin_dom"/>
</dbReference>
<feature type="domain" description="Serpin" evidence="3">
    <location>
        <begin position="15"/>
        <end position="385"/>
    </location>
</feature>
<organism evidence="4 5">
    <name type="scientific">Erythroxylum novogranatense</name>
    <dbReference type="NCBI Taxonomy" id="1862640"/>
    <lineage>
        <taxon>Eukaryota</taxon>
        <taxon>Viridiplantae</taxon>
        <taxon>Streptophyta</taxon>
        <taxon>Embryophyta</taxon>
        <taxon>Tracheophyta</taxon>
        <taxon>Spermatophyta</taxon>
        <taxon>Magnoliopsida</taxon>
        <taxon>eudicotyledons</taxon>
        <taxon>Gunneridae</taxon>
        <taxon>Pentapetalae</taxon>
        <taxon>rosids</taxon>
        <taxon>fabids</taxon>
        <taxon>Malpighiales</taxon>
        <taxon>Erythroxylaceae</taxon>
        <taxon>Erythroxylum</taxon>
    </lineage>
</organism>
<dbReference type="GO" id="GO:0004867">
    <property type="term" value="F:serine-type endopeptidase inhibitor activity"/>
    <property type="evidence" value="ECO:0007669"/>
    <property type="project" value="InterPro"/>
</dbReference>